<dbReference type="AlphaFoldDB" id="A0ABD2ZHF8"/>
<dbReference type="Proteomes" id="UP001630127">
    <property type="component" value="Unassembled WGS sequence"/>
</dbReference>
<evidence type="ECO:0000313" key="2">
    <source>
        <dbReference type="EMBL" id="KAL3518896.1"/>
    </source>
</evidence>
<comment type="caution">
    <text evidence="2">The sequence shown here is derived from an EMBL/GenBank/DDBJ whole genome shotgun (WGS) entry which is preliminary data.</text>
</comment>
<proteinExistence type="predicted"/>
<protein>
    <submittedName>
        <fullName evidence="2">Uncharacterized protein</fullName>
    </submittedName>
</protein>
<feature type="region of interest" description="Disordered" evidence="1">
    <location>
        <begin position="49"/>
        <end position="70"/>
    </location>
</feature>
<evidence type="ECO:0000313" key="3">
    <source>
        <dbReference type="Proteomes" id="UP001630127"/>
    </source>
</evidence>
<reference evidence="2 3" key="1">
    <citation type="submission" date="2024-11" db="EMBL/GenBank/DDBJ databases">
        <title>A near-complete genome assembly of Cinchona calisaya.</title>
        <authorList>
            <person name="Lian D.C."/>
            <person name="Zhao X.W."/>
            <person name="Wei L."/>
        </authorList>
    </citation>
    <scope>NUCLEOTIDE SEQUENCE [LARGE SCALE GENOMIC DNA]</scope>
    <source>
        <tissue evidence="2">Nenye</tissue>
    </source>
</reference>
<evidence type="ECO:0000256" key="1">
    <source>
        <dbReference type="SAM" id="MobiDB-lite"/>
    </source>
</evidence>
<gene>
    <name evidence="2" type="ORF">ACH5RR_021485</name>
</gene>
<dbReference type="EMBL" id="JBJUIK010000009">
    <property type="protein sequence ID" value="KAL3518896.1"/>
    <property type="molecule type" value="Genomic_DNA"/>
</dbReference>
<organism evidence="2 3">
    <name type="scientific">Cinchona calisaya</name>
    <dbReference type="NCBI Taxonomy" id="153742"/>
    <lineage>
        <taxon>Eukaryota</taxon>
        <taxon>Viridiplantae</taxon>
        <taxon>Streptophyta</taxon>
        <taxon>Embryophyta</taxon>
        <taxon>Tracheophyta</taxon>
        <taxon>Spermatophyta</taxon>
        <taxon>Magnoliopsida</taxon>
        <taxon>eudicotyledons</taxon>
        <taxon>Gunneridae</taxon>
        <taxon>Pentapetalae</taxon>
        <taxon>asterids</taxon>
        <taxon>lamiids</taxon>
        <taxon>Gentianales</taxon>
        <taxon>Rubiaceae</taxon>
        <taxon>Cinchonoideae</taxon>
        <taxon>Cinchoneae</taxon>
        <taxon>Cinchona</taxon>
    </lineage>
</organism>
<name>A0ABD2ZHF8_9GENT</name>
<sequence>MYQNEMSEDADEILFSKTTDEGLFSKVVYEDLFSNEILDYILDRELDASSMSQKRQKKPSTSMSLASEESLHAKENTKGLYIFRVQGQVYHVLNSLKTSANGLLVFSYSFMI</sequence>
<accession>A0ABD2ZHF8</accession>
<feature type="compositionally biased region" description="Polar residues" evidence="1">
    <location>
        <begin position="49"/>
        <end position="67"/>
    </location>
</feature>
<keyword evidence="3" id="KW-1185">Reference proteome</keyword>